<dbReference type="PROSITE" id="PS00523">
    <property type="entry name" value="SULFATASE_1"/>
    <property type="match status" value="1"/>
</dbReference>
<gene>
    <name evidence="5" type="ORF">H9863_05105</name>
</gene>
<dbReference type="Gene3D" id="3.30.1120.10">
    <property type="match status" value="1"/>
</dbReference>
<accession>A0A9D1UZT7</accession>
<evidence type="ECO:0000313" key="5">
    <source>
        <dbReference type="EMBL" id="HIX03480.1"/>
    </source>
</evidence>
<dbReference type="InterPro" id="IPR052701">
    <property type="entry name" value="GAG_Ulvan_Degrading_Sulfatases"/>
</dbReference>
<reference evidence="5" key="2">
    <citation type="submission" date="2021-04" db="EMBL/GenBank/DDBJ databases">
        <authorList>
            <person name="Gilroy R."/>
        </authorList>
    </citation>
    <scope>NUCLEOTIDE SEQUENCE</scope>
    <source>
        <strain evidence="5">23274</strain>
    </source>
</reference>
<dbReference type="InterPro" id="IPR000917">
    <property type="entry name" value="Sulfatase_N"/>
</dbReference>
<evidence type="ECO:0000256" key="1">
    <source>
        <dbReference type="ARBA" id="ARBA00008779"/>
    </source>
</evidence>
<evidence type="ECO:0000313" key="6">
    <source>
        <dbReference type="Proteomes" id="UP000824202"/>
    </source>
</evidence>
<sequence length="492" mass="53782">MGCVCVSHGVQAKKRVVESKPNIVIILADDLGFGDISAYGENGIRTPNIDRIAREGIRFCNGYAASSTSTPSRYSLLTGRYPWREGAQVLNGNAPLLIREGLPTLPRMLQAAGYVTGVVGKWHLGLGNGDVDWNGEIAPGAREVGFDYSFITAATNDRVPTVYVENGKVVGLDPEDPIEVSYTRNFPGEPTGKSNPELLKFLPSHGHDQAITNGISRIGFMKGGKAACWVDETMGETFLAKAFEFVKQHKDQPFFLYYALHQPHVPRVPNPRFAGKSSMGARGDVILEADWCVGEFLKLLDSLALSENTIVIFSSDNGPVLDDGYQDGAIEKLGKHKPAGPFRSGKYSSYDGGTHVAFLLRWQGHVRPGSSDALVSQLDLYASLAALLGQPDETADGENVLKALLGKSGRGRKELLLEATGENVILRRGNWIYIPPMVHEGYWVPPMESGRMEVPQLFNVKKDAGQQENVADRHPVRVRKMDAALRQIRGIQ</sequence>
<dbReference type="PANTHER" id="PTHR43751">
    <property type="entry name" value="SULFATASE"/>
    <property type="match status" value="1"/>
</dbReference>
<dbReference type="CDD" id="cd16143">
    <property type="entry name" value="ARS_like"/>
    <property type="match status" value="1"/>
</dbReference>
<protein>
    <submittedName>
        <fullName evidence="5">Arylsulfatase</fullName>
    </submittedName>
</protein>
<dbReference type="Pfam" id="PF00884">
    <property type="entry name" value="Sulfatase"/>
    <property type="match status" value="1"/>
</dbReference>
<dbReference type="Gene3D" id="3.40.720.10">
    <property type="entry name" value="Alkaline Phosphatase, subunit A"/>
    <property type="match status" value="1"/>
</dbReference>
<evidence type="ECO:0000256" key="2">
    <source>
        <dbReference type="ARBA" id="ARBA00022801"/>
    </source>
</evidence>
<reference evidence="5" key="1">
    <citation type="journal article" date="2021" name="PeerJ">
        <title>Extensive microbial diversity within the chicken gut microbiome revealed by metagenomics and culture.</title>
        <authorList>
            <person name="Gilroy R."/>
            <person name="Ravi A."/>
            <person name="Getino M."/>
            <person name="Pursley I."/>
            <person name="Horton D.L."/>
            <person name="Alikhan N.F."/>
            <person name="Baker D."/>
            <person name="Gharbi K."/>
            <person name="Hall N."/>
            <person name="Watson M."/>
            <person name="Adriaenssens E.M."/>
            <person name="Foster-Nyarko E."/>
            <person name="Jarju S."/>
            <person name="Secka A."/>
            <person name="Antonio M."/>
            <person name="Oren A."/>
            <person name="Chaudhuri R.R."/>
            <person name="La Ragione R."/>
            <person name="Hildebrand F."/>
            <person name="Pallen M.J."/>
        </authorList>
    </citation>
    <scope>NUCLEOTIDE SEQUENCE</scope>
    <source>
        <strain evidence="5">23274</strain>
    </source>
</reference>
<comment type="similarity">
    <text evidence="1">Belongs to the sulfatase family.</text>
</comment>
<feature type="modified residue" description="3-oxoalanine (Ser)" evidence="3">
    <location>
        <position position="69"/>
    </location>
</feature>
<dbReference type="InterPro" id="IPR024607">
    <property type="entry name" value="Sulfatase_CS"/>
</dbReference>
<dbReference type="Proteomes" id="UP000824202">
    <property type="component" value="Unassembled WGS sequence"/>
</dbReference>
<comment type="caution">
    <text evidence="5">The sequence shown here is derived from an EMBL/GenBank/DDBJ whole genome shotgun (WGS) entry which is preliminary data.</text>
</comment>
<organism evidence="5 6">
    <name type="scientific">Candidatus Odoribacter faecigallinarum</name>
    <dbReference type="NCBI Taxonomy" id="2838706"/>
    <lineage>
        <taxon>Bacteria</taxon>
        <taxon>Pseudomonadati</taxon>
        <taxon>Bacteroidota</taxon>
        <taxon>Bacteroidia</taxon>
        <taxon>Bacteroidales</taxon>
        <taxon>Odoribacteraceae</taxon>
        <taxon>Odoribacter</taxon>
    </lineage>
</organism>
<name>A0A9D1UZT7_9BACT</name>
<proteinExistence type="inferred from homology"/>
<dbReference type="InterPro" id="IPR017850">
    <property type="entry name" value="Alkaline_phosphatase_core_sf"/>
</dbReference>
<dbReference type="PANTHER" id="PTHR43751:SF7">
    <property type="entry name" value="ARYLSULPHATASE A"/>
    <property type="match status" value="1"/>
</dbReference>
<dbReference type="SUPFAM" id="SSF53649">
    <property type="entry name" value="Alkaline phosphatase-like"/>
    <property type="match status" value="1"/>
</dbReference>
<comment type="PTM">
    <text evidence="3">The conversion to 3-oxoalanine (also known as C-formylglycine, FGly), of a serine or cysteine residue in prokaryotes and of a cysteine residue in eukaryotes, is critical for catalytic activity.</text>
</comment>
<evidence type="ECO:0000256" key="3">
    <source>
        <dbReference type="PIRSR" id="PIRSR600917-52"/>
    </source>
</evidence>
<dbReference type="EMBL" id="DXFT01000099">
    <property type="protein sequence ID" value="HIX03480.1"/>
    <property type="molecule type" value="Genomic_DNA"/>
</dbReference>
<feature type="domain" description="Sulfatase N-terminal" evidence="4">
    <location>
        <begin position="21"/>
        <end position="389"/>
    </location>
</feature>
<dbReference type="PROSITE" id="PS00149">
    <property type="entry name" value="SULFATASE_2"/>
    <property type="match status" value="1"/>
</dbReference>
<dbReference type="AlphaFoldDB" id="A0A9D1UZT7"/>
<keyword evidence="2" id="KW-0378">Hydrolase</keyword>
<evidence type="ECO:0000259" key="4">
    <source>
        <dbReference type="Pfam" id="PF00884"/>
    </source>
</evidence>
<dbReference type="GO" id="GO:0016787">
    <property type="term" value="F:hydrolase activity"/>
    <property type="evidence" value="ECO:0007669"/>
    <property type="project" value="UniProtKB-KW"/>
</dbReference>